<accession>A0A668AEP0</accession>
<dbReference type="Proteomes" id="UP000472263">
    <property type="component" value="Chromosome 8"/>
</dbReference>
<gene>
    <name evidence="1" type="primary">RMI2</name>
    <name evidence="1" type="synonym">rmi2</name>
</gene>
<dbReference type="InterPro" id="IPR032245">
    <property type="entry name" value="RMI2"/>
</dbReference>
<dbReference type="FunCoup" id="A0A668AEP0">
    <property type="interactions" value="784"/>
</dbReference>
<name>A0A668AEP0_9TELE</name>
<dbReference type="InParanoid" id="A0A668AEP0"/>
<reference evidence="1" key="2">
    <citation type="submission" date="2025-08" db="UniProtKB">
        <authorList>
            <consortium name="Ensembl"/>
        </authorList>
    </citation>
    <scope>IDENTIFICATION</scope>
</reference>
<dbReference type="OrthoDB" id="10024265at2759"/>
<proteinExistence type="predicted"/>
<keyword evidence="2" id="KW-1185">Reference proteome</keyword>
<dbReference type="GO" id="GO:2000042">
    <property type="term" value="P:negative regulation of double-strand break repair via homologous recombination"/>
    <property type="evidence" value="ECO:0007669"/>
    <property type="project" value="TreeGrafter"/>
</dbReference>
<dbReference type="RefSeq" id="XP_029914132.1">
    <property type="nucleotide sequence ID" value="XM_030058272.1"/>
</dbReference>
<dbReference type="GO" id="GO:0043007">
    <property type="term" value="P:maintenance of rDNA"/>
    <property type="evidence" value="ECO:0007669"/>
    <property type="project" value="TreeGrafter"/>
</dbReference>
<dbReference type="InterPro" id="IPR012340">
    <property type="entry name" value="NA-bd_OB-fold"/>
</dbReference>
<dbReference type="Ensembl" id="ENSMMDT00005050655.1">
    <property type="protein sequence ID" value="ENSMMDP00005049668.1"/>
    <property type="gene ID" value="ENSMMDG00005022570.1"/>
</dbReference>
<dbReference type="GeneTree" id="ENSGT00390000001653"/>
<dbReference type="GO" id="GO:0006281">
    <property type="term" value="P:DNA repair"/>
    <property type="evidence" value="ECO:0007669"/>
    <property type="project" value="TreeGrafter"/>
</dbReference>
<reference evidence="1" key="3">
    <citation type="submission" date="2025-09" db="UniProtKB">
        <authorList>
            <consortium name="Ensembl"/>
        </authorList>
    </citation>
    <scope>IDENTIFICATION</scope>
</reference>
<evidence type="ECO:0000313" key="2">
    <source>
        <dbReference type="Proteomes" id="UP000472263"/>
    </source>
</evidence>
<evidence type="ECO:0000313" key="1">
    <source>
        <dbReference type="Ensembl" id="ENSMMDP00005049668.1"/>
    </source>
</evidence>
<dbReference type="PANTHER" id="PTHR33962">
    <property type="entry name" value="RECQ-MEDIATED GENOME INSTABILITY PROTEIN 2 RMI2"/>
    <property type="match status" value="1"/>
</dbReference>
<dbReference type="AlphaFoldDB" id="A0A668AEP0"/>
<dbReference type="GO" id="GO:0016607">
    <property type="term" value="C:nuclear speck"/>
    <property type="evidence" value="ECO:0007669"/>
    <property type="project" value="TreeGrafter"/>
</dbReference>
<reference evidence="1" key="1">
    <citation type="submission" date="2019-06" db="EMBL/GenBank/DDBJ databases">
        <authorList>
            <consortium name="Wellcome Sanger Institute Data Sharing"/>
        </authorList>
    </citation>
    <scope>NUCLEOTIDE SEQUENCE [LARGE SCALE GENOMIC DNA]</scope>
</reference>
<dbReference type="GO" id="GO:0033045">
    <property type="term" value="P:regulation of sister chromatid segregation"/>
    <property type="evidence" value="ECO:0007669"/>
    <property type="project" value="TreeGrafter"/>
</dbReference>
<dbReference type="GO" id="GO:0005829">
    <property type="term" value="C:cytosol"/>
    <property type="evidence" value="ECO:0007669"/>
    <property type="project" value="TreeGrafter"/>
</dbReference>
<dbReference type="Gene3D" id="2.40.50.140">
    <property type="entry name" value="Nucleic acid-binding proteins"/>
    <property type="match status" value="1"/>
</dbReference>
<protein>
    <submittedName>
        <fullName evidence="1">RecQ mediated genome instability 2</fullName>
    </submittedName>
</protein>
<dbReference type="GeneID" id="115363922"/>
<organism evidence="1 2">
    <name type="scientific">Myripristis murdjan</name>
    <name type="common">pinecone soldierfish</name>
    <dbReference type="NCBI Taxonomy" id="586833"/>
    <lineage>
        <taxon>Eukaryota</taxon>
        <taxon>Metazoa</taxon>
        <taxon>Chordata</taxon>
        <taxon>Craniata</taxon>
        <taxon>Vertebrata</taxon>
        <taxon>Euteleostomi</taxon>
        <taxon>Actinopterygii</taxon>
        <taxon>Neopterygii</taxon>
        <taxon>Teleostei</taxon>
        <taxon>Neoteleostei</taxon>
        <taxon>Acanthomorphata</taxon>
        <taxon>Holocentriformes</taxon>
        <taxon>Holocentridae</taxon>
        <taxon>Myripristis</taxon>
    </lineage>
</organism>
<dbReference type="Pfam" id="PF16100">
    <property type="entry name" value="RMI2"/>
    <property type="match status" value="1"/>
</dbReference>
<dbReference type="CTD" id="116028"/>
<sequence length="141" mass="15447">MFKTEKPAEERKRPPPVKVLSGQLRDGALRAGECVVRAGRGRSVPVSLVWMQGTVLEAQPDRNTVLLMDETGTFAVQGVNNVPQGKSCLSQGKYVMVMGVIQATSPEPVICAVKMADLSECAAVHRRMWKLEVEDLQQLLT</sequence>
<dbReference type="PANTHER" id="PTHR33962:SF1">
    <property type="entry name" value="RECQ-MEDIATED GENOME INSTABILITY PROTEIN 2"/>
    <property type="match status" value="1"/>
</dbReference>